<accession>A0A346Y482</accession>
<evidence type="ECO:0000256" key="6">
    <source>
        <dbReference type="SAM" id="SignalP"/>
    </source>
</evidence>
<dbReference type="OrthoDB" id="9796554at2"/>
<evidence type="ECO:0000313" key="9">
    <source>
        <dbReference type="Proteomes" id="UP000264006"/>
    </source>
</evidence>
<dbReference type="RefSeq" id="WP_114593483.1">
    <property type="nucleotide sequence ID" value="NZ_CAXIBR010000140.1"/>
</dbReference>
<evidence type="ECO:0000256" key="1">
    <source>
        <dbReference type="ARBA" id="ARBA00004196"/>
    </source>
</evidence>
<feature type="chain" id="PRO_5017004939" evidence="6">
    <location>
        <begin position="24"/>
        <end position="190"/>
    </location>
</feature>
<dbReference type="InterPro" id="IPR017937">
    <property type="entry name" value="Thioredoxin_CS"/>
</dbReference>
<evidence type="ECO:0000256" key="3">
    <source>
        <dbReference type="ARBA" id="ARBA00022968"/>
    </source>
</evidence>
<dbReference type="GO" id="GO:0030313">
    <property type="term" value="C:cell envelope"/>
    <property type="evidence" value="ECO:0007669"/>
    <property type="project" value="UniProtKB-SubCell"/>
</dbReference>
<dbReference type="PANTHER" id="PTHR42852">
    <property type="entry name" value="THIOL:DISULFIDE INTERCHANGE PROTEIN DSBE"/>
    <property type="match status" value="1"/>
</dbReference>
<feature type="signal peptide" evidence="6">
    <location>
        <begin position="1"/>
        <end position="23"/>
    </location>
</feature>
<dbReference type="GO" id="GO:0016209">
    <property type="term" value="F:antioxidant activity"/>
    <property type="evidence" value="ECO:0007669"/>
    <property type="project" value="InterPro"/>
</dbReference>
<reference evidence="8 9" key="1">
    <citation type="submission" date="2018-09" db="EMBL/GenBank/DDBJ databases">
        <title>Complete genome sequence of Euzebya sp. DY32-46 isolated from seawater of Pacific Ocean.</title>
        <authorList>
            <person name="Xu L."/>
            <person name="Wu Y.-H."/>
            <person name="Xu X.-W."/>
        </authorList>
    </citation>
    <scope>NUCLEOTIDE SEQUENCE [LARGE SCALE GENOMIC DNA]</scope>
    <source>
        <strain evidence="8 9">DY32-46</strain>
    </source>
</reference>
<evidence type="ECO:0000256" key="5">
    <source>
        <dbReference type="ARBA" id="ARBA00023284"/>
    </source>
</evidence>
<comment type="subcellular location">
    <subcellularLocation>
        <location evidence="1">Cell envelope</location>
    </subcellularLocation>
</comment>
<dbReference type="Pfam" id="PF00578">
    <property type="entry name" value="AhpC-TSA"/>
    <property type="match status" value="1"/>
</dbReference>
<protein>
    <submittedName>
        <fullName evidence="8">Thiol:disulfide oxidoreductase related to ResA</fullName>
    </submittedName>
</protein>
<keyword evidence="5" id="KW-0676">Redox-active center</keyword>
<evidence type="ECO:0000256" key="4">
    <source>
        <dbReference type="ARBA" id="ARBA00023157"/>
    </source>
</evidence>
<name>A0A346Y482_9ACTN</name>
<proteinExistence type="predicted"/>
<dbReference type="CDD" id="cd02966">
    <property type="entry name" value="TlpA_like_family"/>
    <property type="match status" value="1"/>
</dbReference>
<evidence type="ECO:0000313" key="8">
    <source>
        <dbReference type="EMBL" id="AXV09279.1"/>
    </source>
</evidence>
<gene>
    <name evidence="8" type="ORF">DVS28_a4618</name>
</gene>
<keyword evidence="3" id="KW-0735">Signal-anchor</keyword>
<dbReference type="InterPro" id="IPR013766">
    <property type="entry name" value="Thioredoxin_domain"/>
</dbReference>
<keyword evidence="2" id="KW-0201">Cytochrome c-type biogenesis</keyword>
<keyword evidence="4" id="KW-1015">Disulfide bond</keyword>
<dbReference type="PROSITE" id="PS51257">
    <property type="entry name" value="PROKAR_LIPOPROTEIN"/>
    <property type="match status" value="1"/>
</dbReference>
<dbReference type="GO" id="GO:0016491">
    <property type="term" value="F:oxidoreductase activity"/>
    <property type="evidence" value="ECO:0007669"/>
    <property type="project" value="InterPro"/>
</dbReference>
<dbReference type="InterPro" id="IPR050553">
    <property type="entry name" value="Thioredoxin_ResA/DsbE_sf"/>
</dbReference>
<dbReference type="PROSITE" id="PS00194">
    <property type="entry name" value="THIOREDOXIN_1"/>
    <property type="match status" value="1"/>
</dbReference>
<dbReference type="SUPFAM" id="SSF52833">
    <property type="entry name" value="Thioredoxin-like"/>
    <property type="match status" value="1"/>
</dbReference>
<keyword evidence="6" id="KW-0732">Signal</keyword>
<evidence type="ECO:0000256" key="2">
    <source>
        <dbReference type="ARBA" id="ARBA00022748"/>
    </source>
</evidence>
<dbReference type="KEGG" id="euz:DVS28_a4618"/>
<keyword evidence="9" id="KW-1185">Reference proteome</keyword>
<dbReference type="Proteomes" id="UP000264006">
    <property type="component" value="Chromosome"/>
</dbReference>
<dbReference type="GO" id="GO:0017004">
    <property type="term" value="P:cytochrome complex assembly"/>
    <property type="evidence" value="ECO:0007669"/>
    <property type="project" value="UniProtKB-KW"/>
</dbReference>
<dbReference type="Gene3D" id="3.40.30.10">
    <property type="entry name" value="Glutaredoxin"/>
    <property type="match status" value="1"/>
</dbReference>
<evidence type="ECO:0000259" key="7">
    <source>
        <dbReference type="PROSITE" id="PS51352"/>
    </source>
</evidence>
<dbReference type="AlphaFoldDB" id="A0A346Y482"/>
<dbReference type="InterPro" id="IPR036249">
    <property type="entry name" value="Thioredoxin-like_sf"/>
</dbReference>
<keyword evidence="3" id="KW-0812">Transmembrane</keyword>
<feature type="domain" description="Thioredoxin" evidence="7">
    <location>
        <begin position="48"/>
        <end position="187"/>
    </location>
</feature>
<sequence>MIRHAFTRTSAALLLAFAVFGSACTLGISENEAGAGSTFIGSLELIDPADREPAPDVCGTTTADEELCLDALVGTPTLVNFWASWCGPCAREIPELVELDSTRDDLHIVGVNVQDSIVNARSFERDQGVTYPSWFDEGSIIAGAFGGIAPEALPSTILLDREHRVAIRLFGAVTMADLVPFLDQLSSETG</sequence>
<dbReference type="EMBL" id="CP031165">
    <property type="protein sequence ID" value="AXV09279.1"/>
    <property type="molecule type" value="Genomic_DNA"/>
</dbReference>
<dbReference type="PANTHER" id="PTHR42852:SF6">
    <property type="entry name" value="THIOL:DISULFIDE INTERCHANGE PROTEIN DSBE"/>
    <property type="match status" value="1"/>
</dbReference>
<dbReference type="PROSITE" id="PS51352">
    <property type="entry name" value="THIOREDOXIN_2"/>
    <property type="match status" value="1"/>
</dbReference>
<dbReference type="InterPro" id="IPR000866">
    <property type="entry name" value="AhpC/TSA"/>
</dbReference>
<organism evidence="8 9">
    <name type="scientific">Euzebya pacifica</name>
    <dbReference type="NCBI Taxonomy" id="1608957"/>
    <lineage>
        <taxon>Bacteria</taxon>
        <taxon>Bacillati</taxon>
        <taxon>Actinomycetota</taxon>
        <taxon>Nitriliruptoria</taxon>
        <taxon>Euzebyales</taxon>
    </lineage>
</organism>